<dbReference type="InterPro" id="IPR051045">
    <property type="entry name" value="TonB-dependent_transducer"/>
</dbReference>
<accession>A0ABW3JNC5</accession>
<proteinExistence type="inferred from homology"/>
<evidence type="ECO:0000256" key="4">
    <source>
        <dbReference type="ARBA" id="ARBA00022475"/>
    </source>
</evidence>
<comment type="similarity">
    <text evidence="2">Belongs to the TonB family.</text>
</comment>
<evidence type="ECO:0000256" key="3">
    <source>
        <dbReference type="ARBA" id="ARBA00022448"/>
    </source>
</evidence>
<comment type="caution">
    <text evidence="12">The sequence shown here is derived from an EMBL/GenBank/DDBJ whole genome shotgun (WGS) entry which is preliminary data.</text>
</comment>
<evidence type="ECO:0000256" key="6">
    <source>
        <dbReference type="ARBA" id="ARBA00022692"/>
    </source>
</evidence>
<evidence type="ECO:0000313" key="12">
    <source>
        <dbReference type="EMBL" id="MFD0991586.1"/>
    </source>
</evidence>
<dbReference type="PANTHER" id="PTHR33446">
    <property type="entry name" value="PROTEIN TONB-RELATED"/>
    <property type="match status" value="1"/>
</dbReference>
<dbReference type="InterPro" id="IPR037682">
    <property type="entry name" value="TonB_C"/>
</dbReference>
<dbReference type="NCBIfam" id="TIGR01352">
    <property type="entry name" value="tonB_Cterm"/>
    <property type="match status" value="2"/>
</dbReference>
<sequence length="354" mass="40445">MKKNYLIFIKLLFIPFYISSQNNTCTSDTDLIADLNSITKCSIKEAVSGNKKTKKVTIVVQTKRKPREASKNLQLSSNNKIDEFKRNTLLVSKLEIRNKEALKNKLPFSIVEEKPRFKACEALFEVDAEKCFNKELQNHIKNRLNYPRKALWHQMEGKVLVQFMIDKEGNVASIQSKGPKNGKLLEEEAERVIASLPKFSPGKVKGEAVYVNKGVPINFKLPKQYRSASKKYISFAKILDFEAVDELPKFEKCLNDNDGSIDCFNNEIIQHIEANFKYPKQAVEDNIEGNIIAEFIINEKGKITNIQLTAPENAKILERAAERLIEKLPQFTPATKSNKKVKVKYTIPIEFKLS</sequence>
<evidence type="ECO:0000256" key="5">
    <source>
        <dbReference type="ARBA" id="ARBA00022519"/>
    </source>
</evidence>
<keyword evidence="4" id="KW-1003">Cell membrane</keyword>
<evidence type="ECO:0000256" key="7">
    <source>
        <dbReference type="ARBA" id="ARBA00022927"/>
    </source>
</evidence>
<evidence type="ECO:0000256" key="10">
    <source>
        <dbReference type="SAM" id="SignalP"/>
    </source>
</evidence>
<dbReference type="RefSeq" id="WP_386104032.1">
    <property type="nucleotide sequence ID" value="NZ_JBHTJR010000001.1"/>
</dbReference>
<evidence type="ECO:0000256" key="2">
    <source>
        <dbReference type="ARBA" id="ARBA00006555"/>
    </source>
</evidence>
<keyword evidence="13" id="KW-1185">Reference proteome</keyword>
<organism evidence="12 13">
    <name type="scientific">Tenacibaculum geojense</name>
    <dbReference type="NCBI Taxonomy" id="915352"/>
    <lineage>
        <taxon>Bacteria</taxon>
        <taxon>Pseudomonadati</taxon>
        <taxon>Bacteroidota</taxon>
        <taxon>Flavobacteriia</taxon>
        <taxon>Flavobacteriales</taxon>
        <taxon>Flavobacteriaceae</taxon>
        <taxon>Tenacibaculum</taxon>
    </lineage>
</organism>
<gene>
    <name evidence="12" type="ORF">ACFQ1U_00065</name>
</gene>
<dbReference type="PROSITE" id="PS52015">
    <property type="entry name" value="TONB_CTD"/>
    <property type="match status" value="2"/>
</dbReference>
<protein>
    <submittedName>
        <fullName evidence="12">Energy transducer TonB</fullName>
    </submittedName>
</protein>
<comment type="subcellular location">
    <subcellularLocation>
        <location evidence="1">Cell inner membrane</location>
        <topology evidence="1">Single-pass membrane protein</topology>
        <orientation evidence="1">Periplasmic side</orientation>
    </subcellularLocation>
</comment>
<dbReference type="Gene3D" id="3.30.1150.10">
    <property type="match status" value="2"/>
</dbReference>
<evidence type="ECO:0000259" key="11">
    <source>
        <dbReference type="PROSITE" id="PS52015"/>
    </source>
</evidence>
<keyword evidence="3" id="KW-0813">Transport</keyword>
<keyword evidence="10" id="KW-0732">Signal</keyword>
<dbReference type="Pfam" id="PF03544">
    <property type="entry name" value="TonB_C"/>
    <property type="match status" value="2"/>
</dbReference>
<keyword evidence="7" id="KW-0653">Protein transport</keyword>
<name>A0ABW3JNC5_9FLAO</name>
<dbReference type="PANTHER" id="PTHR33446:SF2">
    <property type="entry name" value="PROTEIN TONB"/>
    <property type="match status" value="1"/>
</dbReference>
<feature type="domain" description="TonB C-terminal" evidence="11">
    <location>
        <begin position="131"/>
        <end position="228"/>
    </location>
</feature>
<evidence type="ECO:0000256" key="9">
    <source>
        <dbReference type="ARBA" id="ARBA00023136"/>
    </source>
</evidence>
<feature type="chain" id="PRO_5047226547" evidence="10">
    <location>
        <begin position="21"/>
        <end position="354"/>
    </location>
</feature>
<keyword evidence="6" id="KW-0812">Transmembrane</keyword>
<reference evidence="13" key="1">
    <citation type="journal article" date="2019" name="Int. J. Syst. Evol. Microbiol.">
        <title>The Global Catalogue of Microorganisms (GCM) 10K type strain sequencing project: providing services to taxonomists for standard genome sequencing and annotation.</title>
        <authorList>
            <consortium name="The Broad Institute Genomics Platform"/>
            <consortium name="The Broad Institute Genome Sequencing Center for Infectious Disease"/>
            <person name="Wu L."/>
            <person name="Ma J."/>
        </authorList>
    </citation>
    <scope>NUCLEOTIDE SEQUENCE [LARGE SCALE GENOMIC DNA]</scope>
    <source>
        <strain evidence="13">CCUG 60527</strain>
    </source>
</reference>
<keyword evidence="9" id="KW-0472">Membrane</keyword>
<evidence type="ECO:0000256" key="1">
    <source>
        <dbReference type="ARBA" id="ARBA00004383"/>
    </source>
</evidence>
<keyword evidence="5" id="KW-0997">Cell inner membrane</keyword>
<evidence type="ECO:0000256" key="8">
    <source>
        <dbReference type="ARBA" id="ARBA00022989"/>
    </source>
</evidence>
<feature type="domain" description="TonB C-terminal" evidence="11">
    <location>
        <begin position="263"/>
        <end position="354"/>
    </location>
</feature>
<feature type="signal peptide" evidence="10">
    <location>
        <begin position="1"/>
        <end position="20"/>
    </location>
</feature>
<dbReference type="InterPro" id="IPR006260">
    <property type="entry name" value="TonB/TolA_C"/>
</dbReference>
<dbReference type="EMBL" id="JBHTJR010000001">
    <property type="protein sequence ID" value="MFD0991586.1"/>
    <property type="molecule type" value="Genomic_DNA"/>
</dbReference>
<dbReference type="SUPFAM" id="SSF74653">
    <property type="entry name" value="TolA/TonB C-terminal domain"/>
    <property type="match status" value="2"/>
</dbReference>
<keyword evidence="8" id="KW-1133">Transmembrane helix</keyword>
<evidence type="ECO:0000313" key="13">
    <source>
        <dbReference type="Proteomes" id="UP001597062"/>
    </source>
</evidence>
<dbReference type="Proteomes" id="UP001597062">
    <property type="component" value="Unassembled WGS sequence"/>
</dbReference>